<keyword evidence="1" id="KW-0472">Membrane</keyword>
<sequence>MDIKFLKKKKKFIKRNIEKKIDFFWKSILCIMFILIISSFVFGLYLFLKTNEELILLVEKNDTQELVKKEDINSVLDYFKEREKKSVEILNSPSPIVDPSL</sequence>
<organism evidence="2 3">
    <name type="scientific">Candidatus Nomurabacteria bacterium GW2011_GWF1_31_48</name>
    <dbReference type="NCBI Taxonomy" id="1618767"/>
    <lineage>
        <taxon>Bacteria</taxon>
        <taxon>Candidatus Nomuraibacteriota</taxon>
    </lineage>
</organism>
<evidence type="ECO:0000256" key="1">
    <source>
        <dbReference type="SAM" id="Phobius"/>
    </source>
</evidence>
<dbReference type="Proteomes" id="UP000034934">
    <property type="component" value="Unassembled WGS sequence"/>
</dbReference>
<name>A0A0F9YFY4_9BACT</name>
<reference evidence="2 3" key="1">
    <citation type="journal article" date="2015" name="Nature">
        <title>rRNA introns, odd ribosomes, and small enigmatic genomes across a large radiation of phyla.</title>
        <authorList>
            <person name="Brown C.T."/>
            <person name="Hug L.A."/>
            <person name="Thomas B.C."/>
            <person name="Sharon I."/>
            <person name="Castelle C.J."/>
            <person name="Singh A."/>
            <person name="Wilkins M.J."/>
            <person name="Williams K.H."/>
            <person name="Banfield J.F."/>
        </authorList>
    </citation>
    <scope>NUCLEOTIDE SEQUENCE [LARGE SCALE GENOMIC DNA]</scope>
</reference>
<accession>A0A0F9YFY4</accession>
<evidence type="ECO:0000313" key="2">
    <source>
        <dbReference type="EMBL" id="KKP30328.1"/>
    </source>
</evidence>
<dbReference type="EMBL" id="LBOG01000003">
    <property type="protein sequence ID" value="KKP30328.1"/>
    <property type="molecule type" value="Genomic_DNA"/>
</dbReference>
<keyword evidence="1" id="KW-0812">Transmembrane</keyword>
<gene>
    <name evidence="2" type="ORF">UR19_C0003G0164</name>
</gene>
<evidence type="ECO:0000313" key="3">
    <source>
        <dbReference type="Proteomes" id="UP000034934"/>
    </source>
</evidence>
<keyword evidence="1" id="KW-1133">Transmembrane helix</keyword>
<comment type="caution">
    <text evidence="2">The sequence shown here is derived from an EMBL/GenBank/DDBJ whole genome shotgun (WGS) entry which is preliminary data.</text>
</comment>
<proteinExistence type="predicted"/>
<protein>
    <submittedName>
        <fullName evidence="2">Uncharacterized protein</fullName>
    </submittedName>
</protein>
<feature type="transmembrane region" description="Helical" evidence="1">
    <location>
        <begin position="21"/>
        <end position="48"/>
    </location>
</feature>
<dbReference type="AlphaFoldDB" id="A0A0F9YFY4"/>